<dbReference type="InterPro" id="IPR000551">
    <property type="entry name" value="MerR-type_HTH_dom"/>
</dbReference>
<dbReference type="PANTHER" id="PTHR30204:SF98">
    <property type="entry name" value="HTH-TYPE TRANSCRIPTIONAL REGULATOR ADHR"/>
    <property type="match status" value="1"/>
</dbReference>
<dbReference type="SUPFAM" id="SSF46955">
    <property type="entry name" value="Putative DNA-binding domain"/>
    <property type="match status" value="1"/>
</dbReference>
<dbReference type="GO" id="GO:0003677">
    <property type="term" value="F:DNA binding"/>
    <property type="evidence" value="ECO:0007669"/>
    <property type="project" value="UniProtKB-KW"/>
</dbReference>
<dbReference type="PANTHER" id="PTHR30204">
    <property type="entry name" value="REDOX-CYCLING DRUG-SENSING TRANSCRIPTIONAL ACTIVATOR SOXR"/>
    <property type="match status" value="1"/>
</dbReference>
<dbReference type="Pfam" id="PF13411">
    <property type="entry name" value="MerR_1"/>
    <property type="match status" value="1"/>
</dbReference>
<dbReference type="EMBL" id="UGPG01000001">
    <property type="protein sequence ID" value="STY43986.1"/>
    <property type="molecule type" value="Genomic_DNA"/>
</dbReference>
<name>A0A378MEQ5_LISGR</name>
<dbReference type="InterPro" id="IPR009061">
    <property type="entry name" value="DNA-bd_dom_put_sf"/>
</dbReference>
<sequence length="122" mass="14097">MLMKEVVTKTGINAYTIRYYEKAGLLRISREENGIRNFSDEEVWQLQQLSYFRQAGVPIKDLKTMFNGEMAEADIIDILYNVKKKITAELEEIQATQKYLDHKIAWHVNKGPEVTAELCGRG</sequence>
<dbReference type="GO" id="GO:0003700">
    <property type="term" value="F:DNA-binding transcription factor activity"/>
    <property type="evidence" value="ECO:0007669"/>
    <property type="project" value="InterPro"/>
</dbReference>
<feature type="domain" description="HTH merR-type" evidence="2">
    <location>
        <begin position="1"/>
        <end position="68"/>
    </location>
</feature>
<evidence type="ECO:0000313" key="4">
    <source>
        <dbReference type="Proteomes" id="UP000254879"/>
    </source>
</evidence>
<dbReference type="InterPro" id="IPR047057">
    <property type="entry name" value="MerR_fam"/>
</dbReference>
<dbReference type="Proteomes" id="UP000254879">
    <property type="component" value="Unassembled WGS sequence"/>
</dbReference>
<evidence type="ECO:0000313" key="3">
    <source>
        <dbReference type="EMBL" id="STY43986.1"/>
    </source>
</evidence>
<evidence type="ECO:0000256" key="1">
    <source>
        <dbReference type="ARBA" id="ARBA00023125"/>
    </source>
</evidence>
<dbReference type="PROSITE" id="PS50937">
    <property type="entry name" value="HTH_MERR_2"/>
    <property type="match status" value="1"/>
</dbReference>
<dbReference type="SMART" id="SM00422">
    <property type="entry name" value="HTH_MERR"/>
    <property type="match status" value="1"/>
</dbReference>
<keyword evidence="1" id="KW-0238">DNA-binding</keyword>
<proteinExistence type="predicted"/>
<organism evidence="3 4">
    <name type="scientific">Listeria grayi</name>
    <name type="common">Listeria murrayi</name>
    <dbReference type="NCBI Taxonomy" id="1641"/>
    <lineage>
        <taxon>Bacteria</taxon>
        <taxon>Bacillati</taxon>
        <taxon>Bacillota</taxon>
        <taxon>Bacilli</taxon>
        <taxon>Bacillales</taxon>
        <taxon>Listeriaceae</taxon>
        <taxon>Listeria</taxon>
    </lineage>
</organism>
<gene>
    <name evidence="3" type="primary">adhR_2</name>
    <name evidence="3" type="ORF">NCTC10815_01295</name>
</gene>
<protein>
    <submittedName>
        <fullName evidence="3">HTH-type transcriptional regulator AdhR</fullName>
    </submittedName>
</protein>
<reference evidence="3 4" key="1">
    <citation type="submission" date="2018-06" db="EMBL/GenBank/DDBJ databases">
        <authorList>
            <consortium name="Pathogen Informatics"/>
            <person name="Doyle S."/>
        </authorList>
    </citation>
    <scope>NUCLEOTIDE SEQUENCE [LARGE SCALE GENOMIC DNA]</scope>
    <source>
        <strain evidence="4">NCTC 10815</strain>
    </source>
</reference>
<accession>A0A378MEQ5</accession>
<evidence type="ECO:0000259" key="2">
    <source>
        <dbReference type="PROSITE" id="PS50937"/>
    </source>
</evidence>
<dbReference type="AlphaFoldDB" id="A0A378MEQ5"/>
<dbReference type="Gene3D" id="1.10.1660.10">
    <property type="match status" value="1"/>
</dbReference>